<evidence type="ECO:0000256" key="5">
    <source>
        <dbReference type="PROSITE-ProRule" id="PRU00283"/>
    </source>
</evidence>
<evidence type="ECO:0000259" key="9">
    <source>
        <dbReference type="PROSITE" id="PS50067"/>
    </source>
</evidence>
<evidence type="ECO:0000256" key="7">
    <source>
        <dbReference type="SAM" id="Coils"/>
    </source>
</evidence>
<dbReference type="PRINTS" id="PR00380">
    <property type="entry name" value="KINESINHEAVY"/>
</dbReference>
<comment type="subcellular location">
    <subcellularLocation>
        <location evidence="1">Cytoplasm</location>
        <location evidence="1">Cytoskeleton</location>
    </subcellularLocation>
</comment>
<dbReference type="InterPro" id="IPR001752">
    <property type="entry name" value="Kinesin_motor_dom"/>
</dbReference>
<dbReference type="STRING" id="6277.A0A498SI04"/>
<dbReference type="InterPro" id="IPR036322">
    <property type="entry name" value="WD40_repeat_dom_sf"/>
</dbReference>
<dbReference type="Pfam" id="PF14779">
    <property type="entry name" value="BBS1"/>
    <property type="match status" value="1"/>
</dbReference>
<dbReference type="Proteomes" id="UP000276991">
    <property type="component" value="Unassembled WGS sequence"/>
</dbReference>
<dbReference type="PROSITE" id="PS00411">
    <property type="entry name" value="KINESIN_MOTOR_1"/>
    <property type="match status" value="1"/>
</dbReference>
<dbReference type="InterPro" id="IPR019821">
    <property type="entry name" value="Kinesin_motor_CS"/>
</dbReference>
<dbReference type="OrthoDB" id="3176171at2759"/>
<keyword evidence="3 5" id="KW-0067">ATP-binding</keyword>
<sequence length="972" mass="109925">MMKAHLEVKNQLIHSLENIIDEQEGRIRNMDDYINGRIQSFSVRNKILKGISLLSLEFGTLSEENLALKEALVNAQRSIRLLQLKMEDPLLDKAPEKIDKVCQTNETKQDHHFDLCHLHIVKKQEELKMQIFHEKNNNHGLLYDQETIATLQKSVKQLMEAKIELKKLISDIQIATREELYVIRKDMEIRIGCVIKSLIRRYQKEIDARKRLHNKLVEMNGNIRVFCRIRPALDKHSKLSLLIDSIDNGLITVESINGDRKKFNCDRAFTEKHTQSDIFEEICPIITSCMDGYNVCIFAYGHTGSGKTYTMEGLPSDPGVYQRSLMHLFRIAKERLNDIDYIISISMLEIYNEKIRDLLSNDKNNLPIRIGNDGMLDIPGLRVLNVNTLEEVQEILEKGRMNRVSATTDLNDRSSRSHAVVCVRVRAMNRTTNAVSESRLNLVDLAGSERVSQSGATGQQLKEAQCINRSLSELSNVVSALRQRQQHIPFRNCQLTRLLENCLNGDSKTFVIVQLVPDASAIQETVSSLNFADKLSKVQKRSLNSKVSQVDNGPLSTTSKHGRPHLEPGFLRSMSVRIKNMEKDTNNSKWVSALNSSSVGLNTLPSCVCLTDLYGDGDFKLVIGDFGTEKYDIRLKVFRGIQLIGENVLSDLPSAIVSFNNENVQPNLSSLAVACGPSILIYKNLKPFYKFTPPSLEINDDEAEAWRHVEAGHINAAQLHAVLVKLFQKIGAMELTTRSQAFLCSKENDRENILQQCLHSKLVHRSTITCMTTMKRSSAELSAIDCIICATEYGYVYCIDTQAFTILAQCKISGIPVFLYAAGLYDVDYRIFVSTRDGEIFSIKRDVKIVSNPIITMTTDILGMIRVGKQLVIACTDQRISFFAANGKCQNKIKLNESIRCIDTFTYEPKQYVALLVALDREVRIYNETTLVDQQTIDQSINWIKYGQFGHEEGALIIGTMCKDGNDILLLP</sequence>
<dbReference type="InterPro" id="IPR036961">
    <property type="entry name" value="Kinesin_motor_dom_sf"/>
</dbReference>
<dbReference type="PANTHER" id="PTHR47972:SF28">
    <property type="entry name" value="KINESIN-LIKE PROTEIN KLP-3"/>
    <property type="match status" value="1"/>
</dbReference>
<keyword evidence="5 6" id="KW-0505">Motor protein</keyword>
<feature type="coiled-coil region" evidence="7">
    <location>
        <begin position="148"/>
        <end position="178"/>
    </location>
</feature>
<dbReference type="Pfam" id="PF00225">
    <property type="entry name" value="Kinesin"/>
    <property type="match status" value="1"/>
</dbReference>
<proteinExistence type="inferred from homology"/>
<keyword evidence="4" id="KW-0963">Cytoplasm</keyword>
<dbReference type="Gene3D" id="3.40.850.10">
    <property type="entry name" value="Kinesin motor domain"/>
    <property type="match status" value="1"/>
</dbReference>
<evidence type="ECO:0000256" key="2">
    <source>
        <dbReference type="ARBA" id="ARBA00022741"/>
    </source>
</evidence>
<evidence type="ECO:0000313" key="10">
    <source>
        <dbReference type="EMBL" id="VBB33247.1"/>
    </source>
</evidence>
<keyword evidence="4" id="KW-0206">Cytoskeleton</keyword>
<dbReference type="SUPFAM" id="SSF50978">
    <property type="entry name" value="WD40 repeat-like"/>
    <property type="match status" value="1"/>
</dbReference>
<dbReference type="GO" id="GO:0005524">
    <property type="term" value="F:ATP binding"/>
    <property type="evidence" value="ECO:0007669"/>
    <property type="project" value="UniProtKB-UniRule"/>
</dbReference>
<dbReference type="InterPro" id="IPR027640">
    <property type="entry name" value="Kinesin-like_fam"/>
</dbReference>
<evidence type="ECO:0000256" key="8">
    <source>
        <dbReference type="SAM" id="MobiDB-lite"/>
    </source>
</evidence>
<gene>
    <name evidence="10" type="ORF">NAV_LOCUS8038</name>
</gene>
<evidence type="ECO:0000256" key="4">
    <source>
        <dbReference type="ARBA" id="ARBA00023212"/>
    </source>
</evidence>
<dbReference type="SUPFAM" id="SSF52540">
    <property type="entry name" value="P-loop containing nucleoside triphosphate hydrolases"/>
    <property type="match status" value="1"/>
</dbReference>
<dbReference type="EMBL" id="UPTC01002248">
    <property type="protein sequence ID" value="VBB33247.1"/>
    <property type="molecule type" value="Genomic_DNA"/>
</dbReference>
<dbReference type="GO" id="GO:0008017">
    <property type="term" value="F:microtubule binding"/>
    <property type="evidence" value="ECO:0007669"/>
    <property type="project" value="InterPro"/>
</dbReference>
<reference evidence="10 11" key="1">
    <citation type="submission" date="2018-08" db="EMBL/GenBank/DDBJ databases">
        <authorList>
            <person name="Laetsch R D."/>
            <person name="Stevens L."/>
            <person name="Kumar S."/>
            <person name="Blaxter L. M."/>
        </authorList>
    </citation>
    <scope>NUCLEOTIDE SEQUENCE [LARGE SCALE GENOMIC DNA]</scope>
</reference>
<evidence type="ECO:0000313" key="11">
    <source>
        <dbReference type="Proteomes" id="UP000276991"/>
    </source>
</evidence>
<evidence type="ECO:0000256" key="3">
    <source>
        <dbReference type="ARBA" id="ARBA00022840"/>
    </source>
</evidence>
<dbReference type="GO" id="GO:0007018">
    <property type="term" value="P:microtubule-based movement"/>
    <property type="evidence" value="ECO:0007669"/>
    <property type="project" value="InterPro"/>
</dbReference>
<feature type="region of interest" description="Disordered" evidence="8">
    <location>
        <begin position="545"/>
        <end position="566"/>
    </location>
</feature>
<keyword evidence="6" id="KW-0493">Microtubule</keyword>
<dbReference type="InterPro" id="IPR032728">
    <property type="entry name" value="BBS1_N"/>
</dbReference>
<dbReference type="AlphaFoldDB" id="A0A498SI04"/>
<feature type="compositionally biased region" description="Polar residues" evidence="8">
    <location>
        <begin position="545"/>
        <end position="559"/>
    </location>
</feature>
<keyword evidence="11" id="KW-1185">Reference proteome</keyword>
<keyword evidence="7" id="KW-0175">Coiled coil</keyword>
<name>A0A498SI04_ACAVI</name>
<evidence type="ECO:0000256" key="6">
    <source>
        <dbReference type="RuleBase" id="RU000394"/>
    </source>
</evidence>
<dbReference type="SMART" id="SM00129">
    <property type="entry name" value="KISc"/>
    <property type="match status" value="1"/>
</dbReference>
<dbReference type="InterPro" id="IPR027417">
    <property type="entry name" value="P-loop_NTPase"/>
</dbReference>
<dbReference type="GO" id="GO:0005874">
    <property type="term" value="C:microtubule"/>
    <property type="evidence" value="ECO:0007669"/>
    <property type="project" value="UniProtKB-KW"/>
</dbReference>
<feature type="binding site" evidence="5">
    <location>
        <begin position="301"/>
        <end position="308"/>
    </location>
    <ligand>
        <name>ATP</name>
        <dbReference type="ChEBI" id="CHEBI:30616"/>
    </ligand>
</feature>
<keyword evidence="2 5" id="KW-0547">Nucleotide-binding</keyword>
<dbReference type="PROSITE" id="PS50067">
    <property type="entry name" value="KINESIN_MOTOR_2"/>
    <property type="match status" value="1"/>
</dbReference>
<dbReference type="GO" id="GO:0003777">
    <property type="term" value="F:microtubule motor activity"/>
    <property type="evidence" value="ECO:0007669"/>
    <property type="project" value="InterPro"/>
</dbReference>
<dbReference type="PANTHER" id="PTHR47972">
    <property type="entry name" value="KINESIN-LIKE PROTEIN KLP-3"/>
    <property type="match status" value="1"/>
</dbReference>
<accession>A0A498SI04</accession>
<evidence type="ECO:0000256" key="1">
    <source>
        <dbReference type="ARBA" id="ARBA00004245"/>
    </source>
</evidence>
<protein>
    <recommendedName>
        <fullName evidence="6">Kinesin-like protein</fullName>
    </recommendedName>
</protein>
<feature type="domain" description="Kinesin motor" evidence="9">
    <location>
        <begin position="222"/>
        <end position="538"/>
    </location>
</feature>
<comment type="similarity">
    <text evidence="5 6">Belongs to the TRAFAC class myosin-kinesin ATPase superfamily. Kinesin family.</text>
</comment>
<organism evidence="10 11">
    <name type="scientific">Acanthocheilonema viteae</name>
    <name type="common">Filarial nematode worm</name>
    <name type="synonym">Dipetalonema viteae</name>
    <dbReference type="NCBI Taxonomy" id="6277"/>
    <lineage>
        <taxon>Eukaryota</taxon>
        <taxon>Metazoa</taxon>
        <taxon>Ecdysozoa</taxon>
        <taxon>Nematoda</taxon>
        <taxon>Chromadorea</taxon>
        <taxon>Rhabditida</taxon>
        <taxon>Spirurina</taxon>
        <taxon>Spiruromorpha</taxon>
        <taxon>Filarioidea</taxon>
        <taxon>Onchocercidae</taxon>
        <taxon>Acanthocheilonema</taxon>
    </lineage>
</organism>